<dbReference type="Proteomes" id="UP001620645">
    <property type="component" value="Unassembled WGS sequence"/>
</dbReference>
<name>A0ABD2JFB6_HETSC</name>
<reference evidence="2 3" key="1">
    <citation type="submission" date="2024-10" db="EMBL/GenBank/DDBJ databases">
        <authorList>
            <person name="Kim D."/>
        </authorList>
    </citation>
    <scope>NUCLEOTIDE SEQUENCE [LARGE SCALE GENOMIC DNA]</scope>
    <source>
        <strain evidence="2">Taebaek</strain>
    </source>
</reference>
<evidence type="ECO:0000313" key="2">
    <source>
        <dbReference type="EMBL" id="KAL3089306.1"/>
    </source>
</evidence>
<proteinExistence type="predicted"/>
<dbReference type="InterPro" id="IPR012337">
    <property type="entry name" value="RNaseH-like_sf"/>
</dbReference>
<dbReference type="EMBL" id="JBICCN010000145">
    <property type="protein sequence ID" value="KAL3089306.1"/>
    <property type="molecule type" value="Genomic_DNA"/>
</dbReference>
<dbReference type="SUPFAM" id="SSF53098">
    <property type="entry name" value="Ribonuclease H-like"/>
    <property type="match status" value="1"/>
</dbReference>
<keyword evidence="3" id="KW-1185">Reference proteome</keyword>
<evidence type="ECO:0000313" key="3">
    <source>
        <dbReference type="Proteomes" id="UP001620645"/>
    </source>
</evidence>
<sequence length="165" mass="18848">MVLAAFPMDSLRNTGENLADKITEALSKNGLTLEKMVCCVRDDASNMHVATKLMETESKSISDRVKKLLGNQFLLISTLLDPRFAYDESIFTKLNWSIIEDDLIEYAKRVLKENEANSDANDFQSLTFLDEADQNLQEENSDEDINYDIWKPKSPGTAIYPFRRK</sequence>
<gene>
    <name evidence="1" type="ORF">niasHS_007027</name>
    <name evidence="2" type="ORF">niasHS_007028</name>
</gene>
<comment type="caution">
    <text evidence="2">The sequence shown here is derived from an EMBL/GenBank/DDBJ whole genome shotgun (WGS) entry which is preliminary data.</text>
</comment>
<organism evidence="2 3">
    <name type="scientific">Heterodera schachtii</name>
    <name type="common">Sugarbeet cyst nematode worm</name>
    <name type="synonym">Tylenchus schachtii</name>
    <dbReference type="NCBI Taxonomy" id="97005"/>
    <lineage>
        <taxon>Eukaryota</taxon>
        <taxon>Metazoa</taxon>
        <taxon>Ecdysozoa</taxon>
        <taxon>Nematoda</taxon>
        <taxon>Chromadorea</taxon>
        <taxon>Rhabditida</taxon>
        <taxon>Tylenchina</taxon>
        <taxon>Tylenchomorpha</taxon>
        <taxon>Tylenchoidea</taxon>
        <taxon>Heteroderidae</taxon>
        <taxon>Heteroderinae</taxon>
        <taxon>Heterodera</taxon>
    </lineage>
</organism>
<evidence type="ECO:0000313" key="1">
    <source>
        <dbReference type="EMBL" id="KAL3089305.1"/>
    </source>
</evidence>
<dbReference type="EMBL" id="JBICCN010000145">
    <property type="protein sequence ID" value="KAL3089305.1"/>
    <property type="molecule type" value="Genomic_DNA"/>
</dbReference>
<protein>
    <recommendedName>
        <fullName evidence="4">DUF659 domain-containing protein</fullName>
    </recommendedName>
</protein>
<dbReference type="AlphaFoldDB" id="A0ABD2JFB6"/>
<accession>A0ABD2JFB6</accession>
<evidence type="ECO:0008006" key="4">
    <source>
        <dbReference type="Google" id="ProtNLM"/>
    </source>
</evidence>